<dbReference type="EMBL" id="JANPWB010000012">
    <property type="protein sequence ID" value="KAJ1118335.1"/>
    <property type="molecule type" value="Genomic_DNA"/>
</dbReference>
<dbReference type="AlphaFoldDB" id="A0AAV7NQG3"/>
<reference evidence="1" key="1">
    <citation type="journal article" date="2022" name="bioRxiv">
        <title>Sequencing and chromosome-scale assembly of the giantPleurodeles waltlgenome.</title>
        <authorList>
            <person name="Brown T."/>
            <person name="Elewa A."/>
            <person name="Iarovenko S."/>
            <person name="Subramanian E."/>
            <person name="Araus A.J."/>
            <person name="Petzold A."/>
            <person name="Susuki M."/>
            <person name="Suzuki K.-i.T."/>
            <person name="Hayashi T."/>
            <person name="Toyoda A."/>
            <person name="Oliveira C."/>
            <person name="Osipova E."/>
            <person name="Leigh N.D."/>
            <person name="Simon A."/>
            <person name="Yun M.H."/>
        </authorList>
    </citation>
    <scope>NUCLEOTIDE SEQUENCE</scope>
    <source>
        <strain evidence="1">20211129_DDA</strain>
        <tissue evidence="1">Liver</tissue>
    </source>
</reference>
<name>A0AAV7NQG3_PLEWA</name>
<organism evidence="1 2">
    <name type="scientific">Pleurodeles waltl</name>
    <name type="common">Iberian ribbed newt</name>
    <dbReference type="NCBI Taxonomy" id="8319"/>
    <lineage>
        <taxon>Eukaryota</taxon>
        <taxon>Metazoa</taxon>
        <taxon>Chordata</taxon>
        <taxon>Craniata</taxon>
        <taxon>Vertebrata</taxon>
        <taxon>Euteleostomi</taxon>
        <taxon>Amphibia</taxon>
        <taxon>Batrachia</taxon>
        <taxon>Caudata</taxon>
        <taxon>Salamandroidea</taxon>
        <taxon>Salamandridae</taxon>
        <taxon>Pleurodelinae</taxon>
        <taxon>Pleurodeles</taxon>
    </lineage>
</organism>
<dbReference type="Proteomes" id="UP001066276">
    <property type="component" value="Chromosome 8"/>
</dbReference>
<gene>
    <name evidence="1" type="ORF">NDU88_006528</name>
</gene>
<sequence length="109" mass="12354">MRAMDRRASQARQERASRPFALCLAHSRRVQIEPGSTHSLITARRLHSKDHNFTLYFGTHVQQRAASAATKPNPATVTRPLATETFNDIKMKSHIGMSRDNLYLLDRAP</sequence>
<comment type="caution">
    <text evidence="1">The sequence shown here is derived from an EMBL/GenBank/DDBJ whole genome shotgun (WGS) entry which is preliminary data.</text>
</comment>
<protein>
    <submittedName>
        <fullName evidence="1">Uncharacterized protein</fullName>
    </submittedName>
</protein>
<keyword evidence="2" id="KW-1185">Reference proteome</keyword>
<accession>A0AAV7NQG3</accession>
<evidence type="ECO:0000313" key="1">
    <source>
        <dbReference type="EMBL" id="KAJ1118335.1"/>
    </source>
</evidence>
<proteinExistence type="predicted"/>
<evidence type="ECO:0000313" key="2">
    <source>
        <dbReference type="Proteomes" id="UP001066276"/>
    </source>
</evidence>